<dbReference type="InterPro" id="IPR032134">
    <property type="entry name" value="DUF4816"/>
</dbReference>
<sequence>MGKVTLKPLANFAKFSAEKVHLMCQPFEEWLNNLKKLGQLWILCVNVPIIFGLLYLSSLAWSEEQEPKAQRVDNPNPTIDRSSHHHIEDPTYQGFWKKRFVWRPRWVKTWQEKKVYVAVWKRMWGPVEVKEWVPVPKPPPGWVKHKSGPYFVKLPH</sequence>
<keyword evidence="1" id="KW-0812">Transmembrane</keyword>
<comment type="caution">
    <text evidence="2">The sequence shown here is derived from an EMBL/GenBank/DDBJ whole genome shotgun (WGS) entry which is preliminary data.</text>
</comment>
<organism evidence="2 3">
    <name type="scientific">Parnassius apollo</name>
    <name type="common">Apollo butterfly</name>
    <name type="synonym">Papilio apollo</name>
    <dbReference type="NCBI Taxonomy" id="110799"/>
    <lineage>
        <taxon>Eukaryota</taxon>
        <taxon>Metazoa</taxon>
        <taxon>Ecdysozoa</taxon>
        <taxon>Arthropoda</taxon>
        <taxon>Hexapoda</taxon>
        <taxon>Insecta</taxon>
        <taxon>Pterygota</taxon>
        <taxon>Neoptera</taxon>
        <taxon>Endopterygota</taxon>
        <taxon>Lepidoptera</taxon>
        <taxon>Glossata</taxon>
        <taxon>Ditrysia</taxon>
        <taxon>Papilionoidea</taxon>
        <taxon>Papilionidae</taxon>
        <taxon>Parnassiinae</taxon>
        <taxon>Parnassini</taxon>
        <taxon>Parnassius</taxon>
        <taxon>Parnassius</taxon>
    </lineage>
</organism>
<dbReference type="Pfam" id="PF16086">
    <property type="entry name" value="DUF4816"/>
    <property type="match status" value="1"/>
</dbReference>
<accession>A0A8S3XDJ6</accession>
<proteinExistence type="predicted"/>
<keyword evidence="1" id="KW-1133">Transmembrane helix</keyword>
<dbReference type="OrthoDB" id="6743392at2759"/>
<dbReference type="AlphaFoldDB" id="A0A8S3XDJ6"/>
<evidence type="ECO:0000256" key="1">
    <source>
        <dbReference type="SAM" id="Phobius"/>
    </source>
</evidence>
<feature type="transmembrane region" description="Helical" evidence="1">
    <location>
        <begin position="40"/>
        <end position="61"/>
    </location>
</feature>
<keyword evidence="1" id="KW-0472">Membrane</keyword>
<reference evidence="2" key="1">
    <citation type="submission" date="2021-04" db="EMBL/GenBank/DDBJ databases">
        <authorList>
            <person name="Tunstrom K."/>
        </authorList>
    </citation>
    <scope>NUCLEOTIDE SEQUENCE</scope>
</reference>
<dbReference type="EMBL" id="CAJQZP010000987">
    <property type="protein sequence ID" value="CAG5007131.1"/>
    <property type="molecule type" value="Genomic_DNA"/>
</dbReference>
<evidence type="ECO:0000313" key="3">
    <source>
        <dbReference type="Proteomes" id="UP000691718"/>
    </source>
</evidence>
<dbReference type="Proteomes" id="UP000691718">
    <property type="component" value="Unassembled WGS sequence"/>
</dbReference>
<evidence type="ECO:0000313" key="2">
    <source>
        <dbReference type="EMBL" id="CAG5007131.1"/>
    </source>
</evidence>
<gene>
    <name evidence="2" type="ORF">PAPOLLO_LOCUS14865</name>
</gene>
<protein>
    <submittedName>
        <fullName evidence="2">(apollo) hypothetical protein</fullName>
    </submittedName>
</protein>
<name>A0A8S3XDJ6_PARAO</name>
<keyword evidence="3" id="KW-1185">Reference proteome</keyword>